<dbReference type="RefSeq" id="WP_084433592.1">
    <property type="nucleotide sequence ID" value="NZ_FWXV01000012.1"/>
</dbReference>
<protein>
    <submittedName>
        <fullName evidence="2">Uncharacterized protein</fullName>
    </submittedName>
</protein>
<dbReference type="OrthoDB" id="2406922at2"/>
<evidence type="ECO:0000313" key="2">
    <source>
        <dbReference type="EMBL" id="SMD25735.1"/>
    </source>
</evidence>
<evidence type="ECO:0000313" key="3">
    <source>
        <dbReference type="Proteomes" id="UP000192674"/>
    </source>
</evidence>
<proteinExistence type="predicted"/>
<feature type="compositionally biased region" description="Basic and acidic residues" evidence="1">
    <location>
        <begin position="1"/>
        <end position="11"/>
    </location>
</feature>
<dbReference type="Proteomes" id="UP000192674">
    <property type="component" value="Unassembled WGS sequence"/>
</dbReference>
<sequence length="626" mass="68306">MTLPTERDATLSRKAAMAKARQSRRPSRLGQRAGATPEPDYLVADDAGFPGLLKQTWQQAVTAPDLPKAVDTLLTLAGHVPMDIQLRALPTADECALRVLFGRTWREKNLSVDPADEAEMAFLGEIGLNTSGRVVIRVPSKGPLAGEHKLVGGVLRVPWSAQHLADYQAELARAAARLRSAVADCRAWLAAAGPAGRKDMLDNLQEAALRTAPFVLYSGDRQYTNFRDQNTLTGKTLWPGHPDCALSSLAPVPLELWSDSDVLMVVCLTLLVRSSGFARIEEANNTQLTPEHVAHLLEGTRQAYNSVPGGEVVPPAQSTRAVALSELADALAQRRMEIAGRVQLYREIHGPLMHKIERVAGAPADDARRLEAELCARIQQRIPVSGTTFAELAAGVEASPGWLAEPHGQYASGLESLVYETVRAATSTFNADFAMSRGMRSLTALTAALRAEEWDKIATWDIPHFFCCVVPSADASRHFGNSKAHLADTSWSISARMQYNSWHFLVGNLPKVPAIAARDYFVPPRIPDIAYYSDQHHHGHVAAKVRFSIRSPQAVEVVGRTFNGFIDLRLLRCDGLPFDEQDLLAAHRTSGFIAKATSLAAGLVAEGADIEIAQFDSQWHWQQIAQ</sequence>
<accession>A0A1W2FUZ9</accession>
<evidence type="ECO:0000256" key="1">
    <source>
        <dbReference type="SAM" id="MobiDB-lite"/>
    </source>
</evidence>
<dbReference type="EMBL" id="FWXV01000012">
    <property type="protein sequence ID" value="SMD25735.1"/>
    <property type="molecule type" value="Genomic_DNA"/>
</dbReference>
<gene>
    <name evidence="2" type="ORF">SAMN05661093_09314</name>
</gene>
<keyword evidence="3" id="KW-1185">Reference proteome</keyword>
<name>A0A1W2FUZ9_KIBAR</name>
<organism evidence="2 3">
    <name type="scientific">Kibdelosporangium aridum</name>
    <dbReference type="NCBI Taxonomy" id="2030"/>
    <lineage>
        <taxon>Bacteria</taxon>
        <taxon>Bacillati</taxon>
        <taxon>Actinomycetota</taxon>
        <taxon>Actinomycetes</taxon>
        <taxon>Pseudonocardiales</taxon>
        <taxon>Pseudonocardiaceae</taxon>
        <taxon>Kibdelosporangium</taxon>
    </lineage>
</organism>
<feature type="region of interest" description="Disordered" evidence="1">
    <location>
        <begin position="1"/>
        <end position="41"/>
    </location>
</feature>
<dbReference type="AlphaFoldDB" id="A0A1W2FUZ9"/>
<reference evidence="2 3" key="1">
    <citation type="submission" date="2017-04" db="EMBL/GenBank/DDBJ databases">
        <authorList>
            <person name="Afonso C.L."/>
            <person name="Miller P.J."/>
            <person name="Scott M.A."/>
            <person name="Spackman E."/>
            <person name="Goraichik I."/>
            <person name="Dimitrov K.M."/>
            <person name="Suarez D.L."/>
            <person name="Swayne D.E."/>
        </authorList>
    </citation>
    <scope>NUCLEOTIDE SEQUENCE [LARGE SCALE GENOMIC DNA]</scope>
    <source>
        <strain evidence="2 3">DSM 43828</strain>
    </source>
</reference>